<dbReference type="PANTHER" id="PTHR22930">
    <property type="match status" value="1"/>
</dbReference>
<keyword evidence="7" id="KW-0539">Nucleus</keyword>
<dbReference type="Pfam" id="PF26138">
    <property type="entry name" value="DUF8040"/>
    <property type="match status" value="1"/>
</dbReference>
<dbReference type="InterPro" id="IPR027806">
    <property type="entry name" value="HARBI1_dom"/>
</dbReference>
<keyword evidence="6" id="KW-0378">Hydrolase</keyword>
<evidence type="ECO:0000256" key="3">
    <source>
        <dbReference type="ARBA" id="ARBA00006958"/>
    </source>
</evidence>
<sequence length="549" mass="61899">MVANLTYPSSSWPQIQINELIKLSYNFVKPAAGRGDGAAASIPGQAGGLPTASTAPRKRTTAAKNKEEQGDQMDWTNAHVTLAYNDDGGGDNYVPDDQFDANNEGDDEVQEVQELTPRALPKKIPRVDRKKAKSSTALLIHDAISKISDCTSSFTVKKQEGVTIKEVMELVIDCGAEYGSDEHDIATQLFVKKDYRSDDNDTDQSESGNESMMSSSLAMCAANLTAAYVDLYCAKNPPRTSLLSGMGWLIETLNTPGECHSQLRMSTEIFYDLHDVLVARYGLKPSLHMNTHEMLAIFLFVCAGNESNRKTQNRFKHSGETIHRKFCEVLIALMEMSKDFIRPKNPNFTTIHKRIQNDSRAYPYFKDCIGALDGTHIRVSLSPDDQVRYIGRSGLPTQNVLAVCDFDMRFTYVSTGQPWSMHDTSVLYNAIRVDESFFPHPPQGKFYVVDAGYPNLPGYLCPYKGERYHMPEWHRGMEPNTPKEKFNRVHSSIRNVIERSFGLLKMKWQILFRMPSYPMFKQKMIVVATIVLHNFIREHGGEDLDFARV</sequence>
<proteinExistence type="inferred from homology"/>
<name>J3MP01_ORYBR</name>
<dbReference type="InterPro" id="IPR045249">
    <property type="entry name" value="HARBI1-like"/>
</dbReference>
<keyword evidence="12" id="KW-1185">Reference proteome</keyword>
<comment type="subcellular location">
    <subcellularLocation>
        <location evidence="2">Nucleus</location>
    </subcellularLocation>
</comment>
<reference evidence="11" key="1">
    <citation type="journal article" date="2013" name="Nat. Commun.">
        <title>Whole-genome sequencing of Oryza brachyantha reveals mechanisms underlying Oryza genome evolution.</title>
        <authorList>
            <person name="Chen J."/>
            <person name="Huang Q."/>
            <person name="Gao D."/>
            <person name="Wang J."/>
            <person name="Lang Y."/>
            <person name="Liu T."/>
            <person name="Li B."/>
            <person name="Bai Z."/>
            <person name="Luis Goicoechea J."/>
            <person name="Liang C."/>
            <person name="Chen C."/>
            <person name="Zhang W."/>
            <person name="Sun S."/>
            <person name="Liao Y."/>
            <person name="Zhang X."/>
            <person name="Yang L."/>
            <person name="Song C."/>
            <person name="Wang M."/>
            <person name="Shi J."/>
            <person name="Liu G."/>
            <person name="Liu J."/>
            <person name="Zhou H."/>
            <person name="Zhou W."/>
            <person name="Yu Q."/>
            <person name="An N."/>
            <person name="Chen Y."/>
            <person name="Cai Q."/>
            <person name="Wang B."/>
            <person name="Liu B."/>
            <person name="Min J."/>
            <person name="Huang Y."/>
            <person name="Wu H."/>
            <person name="Li Z."/>
            <person name="Zhang Y."/>
            <person name="Yin Y."/>
            <person name="Song W."/>
            <person name="Jiang J."/>
            <person name="Jackson S.A."/>
            <person name="Wing R.A."/>
            <person name="Wang J."/>
            <person name="Chen M."/>
        </authorList>
    </citation>
    <scope>NUCLEOTIDE SEQUENCE [LARGE SCALE GENOMIC DNA]</scope>
    <source>
        <strain evidence="11">cv. IRGC 101232</strain>
    </source>
</reference>
<comment type="cofactor">
    <cofactor evidence="1">
        <name>a divalent metal cation</name>
        <dbReference type="ChEBI" id="CHEBI:60240"/>
    </cofactor>
</comment>
<evidence type="ECO:0000256" key="1">
    <source>
        <dbReference type="ARBA" id="ARBA00001968"/>
    </source>
</evidence>
<evidence type="ECO:0000256" key="5">
    <source>
        <dbReference type="ARBA" id="ARBA00022723"/>
    </source>
</evidence>
<evidence type="ECO:0000313" key="12">
    <source>
        <dbReference type="Proteomes" id="UP000006038"/>
    </source>
</evidence>
<keyword evidence="5" id="KW-0479">Metal-binding</keyword>
<dbReference type="EnsemblPlants" id="OB07G31330.1">
    <property type="protein sequence ID" value="OB07G31330.1"/>
    <property type="gene ID" value="OB07G31330"/>
</dbReference>
<dbReference type="GO" id="GO:0004518">
    <property type="term" value="F:nuclease activity"/>
    <property type="evidence" value="ECO:0007669"/>
    <property type="project" value="UniProtKB-KW"/>
</dbReference>
<dbReference type="GO" id="GO:0005634">
    <property type="term" value="C:nucleus"/>
    <property type="evidence" value="ECO:0007669"/>
    <property type="project" value="UniProtKB-SubCell"/>
</dbReference>
<accession>J3MP01</accession>
<organism evidence="11">
    <name type="scientific">Oryza brachyantha</name>
    <name type="common">malo sina</name>
    <dbReference type="NCBI Taxonomy" id="4533"/>
    <lineage>
        <taxon>Eukaryota</taxon>
        <taxon>Viridiplantae</taxon>
        <taxon>Streptophyta</taxon>
        <taxon>Embryophyta</taxon>
        <taxon>Tracheophyta</taxon>
        <taxon>Spermatophyta</taxon>
        <taxon>Magnoliopsida</taxon>
        <taxon>Liliopsida</taxon>
        <taxon>Poales</taxon>
        <taxon>Poaceae</taxon>
        <taxon>BOP clade</taxon>
        <taxon>Oryzoideae</taxon>
        <taxon>Oryzeae</taxon>
        <taxon>Oryzinae</taxon>
        <taxon>Oryza</taxon>
    </lineage>
</organism>
<protein>
    <submittedName>
        <fullName evidence="11">Uncharacterized protein</fullName>
    </submittedName>
</protein>
<evidence type="ECO:0000256" key="2">
    <source>
        <dbReference type="ARBA" id="ARBA00004123"/>
    </source>
</evidence>
<evidence type="ECO:0000256" key="4">
    <source>
        <dbReference type="ARBA" id="ARBA00022722"/>
    </source>
</evidence>
<feature type="domain" description="DUF8040" evidence="10">
    <location>
        <begin position="240"/>
        <end position="334"/>
    </location>
</feature>
<dbReference type="GO" id="GO:0046872">
    <property type="term" value="F:metal ion binding"/>
    <property type="evidence" value="ECO:0007669"/>
    <property type="project" value="UniProtKB-KW"/>
</dbReference>
<dbReference type="AlphaFoldDB" id="J3MP01"/>
<dbReference type="HOGENOM" id="CLU_496436_0_0_1"/>
<evidence type="ECO:0000256" key="8">
    <source>
        <dbReference type="SAM" id="MobiDB-lite"/>
    </source>
</evidence>
<evidence type="ECO:0000313" key="11">
    <source>
        <dbReference type="EnsemblPlants" id="OB07G31330.1"/>
    </source>
</evidence>
<dbReference type="PANTHER" id="PTHR22930:SF259">
    <property type="entry name" value="OS08G0106900 PROTEIN"/>
    <property type="match status" value="1"/>
</dbReference>
<evidence type="ECO:0000259" key="10">
    <source>
        <dbReference type="Pfam" id="PF26138"/>
    </source>
</evidence>
<comment type="similarity">
    <text evidence="3">Belongs to the HARBI1 family.</text>
</comment>
<dbReference type="eggNOG" id="KOG4585">
    <property type="taxonomic scope" value="Eukaryota"/>
</dbReference>
<reference evidence="11" key="2">
    <citation type="submission" date="2013-04" db="UniProtKB">
        <authorList>
            <consortium name="EnsemblPlants"/>
        </authorList>
    </citation>
    <scope>IDENTIFICATION</scope>
</reference>
<dbReference type="Pfam" id="PF13359">
    <property type="entry name" value="DDE_Tnp_4"/>
    <property type="match status" value="1"/>
</dbReference>
<evidence type="ECO:0000256" key="6">
    <source>
        <dbReference type="ARBA" id="ARBA00022801"/>
    </source>
</evidence>
<dbReference type="InterPro" id="IPR058353">
    <property type="entry name" value="DUF8040"/>
</dbReference>
<dbReference type="Gramene" id="OB07G31330.1">
    <property type="protein sequence ID" value="OB07G31330.1"/>
    <property type="gene ID" value="OB07G31330"/>
</dbReference>
<dbReference type="GO" id="GO:0016787">
    <property type="term" value="F:hydrolase activity"/>
    <property type="evidence" value="ECO:0007669"/>
    <property type="project" value="UniProtKB-KW"/>
</dbReference>
<evidence type="ECO:0000256" key="7">
    <source>
        <dbReference type="ARBA" id="ARBA00023242"/>
    </source>
</evidence>
<dbReference type="Proteomes" id="UP000006038">
    <property type="component" value="Chromosome 7"/>
</dbReference>
<keyword evidence="4" id="KW-0540">Nuclease</keyword>
<evidence type="ECO:0000259" key="9">
    <source>
        <dbReference type="Pfam" id="PF13359"/>
    </source>
</evidence>
<feature type="region of interest" description="Disordered" evidence="8">
    <location>
        <begin position="34"/>
        <end position="70"/>
    </location>
</feature>
<feature type="domain" description="DDE Tnp4" evidence="9">
    <location>
        <begin position="372"/>
        <end position="534"/>
    </location>
</feature>